<feature type="binding site" evidence="16">
    <location>
        <position position="315"/>
    </location>
    <ligand>
        <name>Mg(2+)</name>
        <dbReference type="ChEBI" id="CHEBI:18420"/>
    </ligand>
</feature>
<feature type="binding site" evidence="15">
    <location>
        <position position="316"/>
    </location>
    <ligand>
        <name>ATP</name>
        <dbReference type="ChEBI" id="CHEBI:30616"/>
    </ligand>
</feature>
<dbReference type="AlphaFoldDB" id="A0A388LK12"/>
<dbReference type="InterPro" id="IPR044492">
    <property type="entry name" value="P_typ_ATPase_HD_dom"/>
</dbReference>
<feature type="binding site" evidence="15">
    <location>
        <position position="739"/>
    </location>
    <ligand>
        <name>ATP</name>
        <dbReference type="ChEBI" id="CHEBI:30616"/>
    </ligand>
</feature>
<dbReference type="SUPFAM" id="SSF81653">
    <property type="entry name" value="Calcium ATPase, transduction domain A"/>
    <property type="match status" value="1"/>
</dbReference>
<evidence type="ECO:0000256" key="3">
    <source>
        <dbReference type="ARBA" id="ARBA00008109"/>
    </source>
</evidence>
<evidence type="ECO:0000256" key="16">
    <source>
        <dbReference type="PIRSR" id="PIRSR606539-3"/>
    </source>
</evidence>
<dbReference type="GO" id="GO:0016887">
    <property type="term" value="F:ATP hydrolysis activity"/>
    <property type="evidence" value="ECO:0007669"/>
    <property type="project" value="InterPro"/>
</dbReference>
<dbReference type="STRING" id="69332.A0A388LK12"/>
<keyword evidence="4" id="KW-1003">Cell membrane</keyword>
<evidence type="ECO:0000259" key="19">
    <source>
        <dbReference type="Pfam" id="PF16212"/>
    </source>
</evidence>
<feature type="binding site" evidence="15">
    <location>
        <position position="763"/>
    </location>
    <ligand>
        <name>ATP</name>
        <dbReference type="ChEBI" id="CHEBI:30616"/>
    </ligand>
</feature>
<organism evidence="20 21">
    <name type="scientific">Chara braunii</name>
    <name type="common">Braun's stonewort</name>
    <dbReference type="NCBI Taxonomy" id="69332"/>
    <lineage>
        <taxon>Eukaryota</taxon>
        <taxon>Viridiplantae</taxon>
        <taxon>Streptophyta</taxon>
        <taxon>Charophyceae</taxon>
        <taxon>Charales</taxon>
        <taxon>Characeae</taxon>
        <taxon>Chara</taxon>
    </lineage>
</organism>
<sequence>MVKEAIEDVKRGTADTELNRRKVQIHTGGGVFQDRSWSDVRVGDILKVVSDEVFPADLLLLSSSDPDGNCYVETMNLDGETNLKLRKSLDETKMLTEFAFSTFKARLECEKPNEQLYSFVGNLTVGEGDSMTSIHLSPQQILLRGSTLRNTSFALGVVIFTGFETKIMLNATDPPSKRSRIEKRLDWIVLCQLILLAAMSLCTAIVFAARTGKEMKDFWYLAPGQTSGTDNISRNMFNADAPVLAAVFSFFTSFVLYGYFIPISLYVSIEIVKIFQALLINADLKMYYEDTDQPAFARTSNLNEELGQVQTVLSDKTGTLTRNEMEFIRCSIAGVSYGRGTTEVERAAAAMLGQSFHNDDEGCAATEMQPLEKGFNFRDIRLSDQNWLSETNADVIRRFLEILAVCHTVIPDGVPDPSTIRYMAESPDEAALVVAAKRLGFFFYKRSTKAVWVKEFGTNGRVWDRKYDILNVLEFNSSRKRMSVIVRDPDGQLLLFTKGADNVICERLGRNGQEFKRMTVLHMNEYAEAGLRTLALAYAPLDEQMFLTWKESWEEAKKDVRDAKVQAGKLDALSEEIEKNLILVGATAIEDKLQAGVPQTIDTLARAGIKLWVLTGDKMETAINIGYACSLLRHNMVQHILSISEDQEVMAAEESKNKSYIEEVSKACVIRQIRASLKALRNDASSGPGYTDRSHALIVDGKSLTYAVSDDDPITSREFLELGMSCESVICCRVSPKQKADVTALVKREGKEVCLSVGDGANDVGMIQEANIGVGISGLEGQQAVMAADFAIGQFRFLERLLLVHGGWCYKRISRMINYFFYKNFVFGFTIFFFNAHAFFAGQSIYADWYLSIYNVVFTSLPICVVAVLDQDVKDTMRIKYAALYRQGQKNTYFNVKNISVWLLNGVMQSSVIFFSLKAFYQLRSDRDDGKTVGMYHVGTTMYTCVVMTVNLQLAIAIQFWTWLHHFTVWGSICIWFIFLLAVGEFPYKLVGPIRRIFVSDVGTAPSFYLVVIVVVIMALLPDFVMRSFVRNWLPDDHHIVQEIQRMQRQEENVQPRASMKRKEGEAATPRRSPLILKAASFHEAVGFSGFLRPDSVHSPALGVSGEHKRMSSVDSSTGKVLECRSMPGSGGTTPSHALAFVPMGNVEKTEIKQCEGEPQRSPSAPASPATLGAAGMRAARRNVAGLPPKVSAGKKVAGSDTVGEWSSGEVLKDSQPSIAHHGRDWSSEEVLKDSQPSSAHHGR</sequence>
<keyword evidence="9 16" id="KW-0460">Magnesium</keyword>
<comment type="caution">
    <text evidence="20">The sequence shown here is derived from an EMBL/GenBank/DDBJ whole genome shotgun (WGS) entry which is preliminary data.</text>
</comment>
<dbReference type="Gramene" id="GBG82573">
    <property type="protein sequence ID" value="GBG82573"/>
    <property type="gene ID" value="CBR_g34949"/>
</dbReference>
<dbReference type="Gene3D" id="2.70.150.10">
    <property type="entry name" value="Calcium-transporting ATPase, cytoplasmic transduction domain A"/>
    <property type="match status" value="1"/>
</dbReference>
<accession>A0A388LK12</accession>
<feature type="binding site" evidence="15">
    <location>
        <position position="616"/>
    </location>
    <ligand>
        <name>ATP</name>
        <dbReference type="ChEBI" id="CHEBI:30616"/>
    </ligand>
</feature>
<feature type="region of interest" description="Disordered" evidence="18">
    <location>
        <begin position="1049"/>
        <end position="1069"/>
    </location>
</feature>
<dbReference type="InterPro" id="IPR006539">
    <property type="entry name" value="P-type_ATPase_IV"/>
</dbReference>
<comment type="subcellular location">
    <subcellularLocation>
        <location evidence="2">Cell membrane</location>
    </subcellularLocation>
    <subcellularLocation>
        <location evidence="1 17">Membrane</location>
        <topology evidence="1 17">Multi-pass membrane protein</topology>
    </subcellularLocation>
</comment>
<feature type="binding site" evidence="16">
    <location>
        <position position="317"/>
    </location>
    <ligand>
        <name>Mg(2+)</name>
        <dbReference type="ChEBI" id="CHEBI:18420"/>
    </ligand>
</feature>
<feature type="transmembrane region" description="Helical" evidence="17">
    <location>
        <begin position="899"/>
        <end position="921"/>
    </location>
</feature>
<dbReference type="PRINTS" id="PR00119">
    <property type="entry name" value="CATATPASE"/>
</dbReference>
<comment type="cofactor">
    <cofactor evidence="16">
        <name>Mg(2+)</name>
        <dbReference type="ChEBI" id="CHEBI:18420"/>
    </cofactor>
</comment>
<dbReference type="GO" id="GO:0005524">
    <property type="term" value="F:ATP binding"/>
    <property type="evidence" value="ECO:0007669"/>
    <property type="project" value="UniProtKB-UniRule"/>
</dbReference>
<feature type="binding site" evidence="15">
    <location>
        <position position="733"/>
    </location>
    <ligand>
        <name>ATP</name>
        <dbReference type="ChEBI" id="CHEBI:30616"/>
    </ligand>
</feature>
<keyword evidence="8 15" id="KW-0067">ATP-binding</keyword>
<dbReference type="GO" id="GO:0000287">
    <property type="term" value="F:magnesium ion binding"/>
    <property type="evidence" value="ECO:0007669"/>
    <property type="project" value="UniProtKB-UniRule"/>
</dbReference>
<keyword evidence="12 17" id="KW-0472">Membrane</keyword>
<reference evidence="20 21" key="1">
    <citation type="journal article" date="2018" name="Cell">
        <title>The Chara Genome: Secondary Complexity and Implications for Plant Terrestrialization.</title>
        <authorList>
            <person name="Nishiyama T."/>
            <person name="Sakayama H."/>
            <person name="Vries J.D."/>
            <person name="Buschmann H."/>
            <person name="Saint-Marcoux D."/>
            <person name="Ullrich K.K."/>
            <person name="Haas F.B."/>
            <person name="Vanderstraeten L."/>
            <person name="Becker D."/>
            <person name="Lang D."/>
            <person name="Vosolsobe S."/>
            <person name="Rombauts S."/>
            <person name="Wilhelmsson P.K.I."/>
            <person name="Janitza P."/>
            <person name="Kern R."/>
            <person name="Heyl A."/>
            <person name="Rumpler F."/>
            <person name="Villalobos L.I.A.C."/>
            <person name="Clay J.M."/>
            <person name="Skokan R."/>
            <person name="Toyoda A."/>
            <person name="Suzuki Y."/>
            <person name="Kagoshima H."/>
            <person name="Schijlen E."/>
            <person name="Tajeshwar N."/>
            <person name="Catarino B."/>
            <person name="Hetherington A.J."/>
            <person name="Saltykova A."/>
            <person name="Bonnot C."/>
            <person name="Breuninger H."/>
            <person name="Symeonidi A."/>
            <person name="Radhakrishnan G.V."/>
            <person name="Van Nieuwerburgh F."/>
            <person name="Deforce D."/>
            <person name="Chang C."/>
            <person name="Karol K.G."/>
            <person name="Hedrich R."/>
            <person name="Ulvskov P."/>
            <person name="Glockner G."/>
            <person name="Delwiche C.F."/>
            <person name="Petrasek J."/>
            <person name="Van de Peer Y."/>
            <person name="Friml J."/>
            <person name="Beilby M."/>
            <person name="Dolan L."/>
            <person name="Kohara Y."/>
            <person name="Sugano S."/>
            <person name="Fujiyama A."/>
            <person name="Delaux P.-M."/>
            <person name="Quint M."/>
            <person name="TheiBen G."/>
            <person name="Hagemann M."/>
            <person name="Harholt J."/>
            <person name="Dunand C."/>
            <person name="Zachgo S."/>
            <person name="Langdale J."/>
            <person name="Maumus F."/>
            <person name="Straeten D.V.D."/>
            <person name="Gould S.B."/>
            <person name="Rensing S.A."/>
        </authorList>
    </citation>
    <scope>NUCLEOTIDE SEQUENCE [LARGE SCALE GENOMIC DNA]</scope>
    <source>
        <strain evidence="20 21">S276</strain>
    </source>
</reference>
<dbReference type="Proteomes" id="UP000265515">
    <property type="component" value="Unassembled WGS sequence"/>
</dbReference>
<dbReference type="Pfam" id="PF13246">
    <property type="entry name" value="Cation_ATPase"/>
    <property type="match status" value="1"/>
</dbReference>
<dbReference type="SFLD" id="SFLDF00027">
    <property type="entry name" value="p-type_atpase"/>
    <property type="match status" value="1"/>
</dbReference>
<feature type="domain" description="P-type ATPase C-terminal" evidence="19">
    <location>
        <begin position="785"/>
        <end position="1035"/>
    </location>
</feature>
<dbReference type="Gene3D" id="3.40.50.1000">
    <property type="entry name" value="HAD superfamily/HAD-like"/>
    <property type="match status" value="1"/>
</dbReference>
<dbReference type="SFLD" id="SFLDS00003">
    <property type="entry name" value="Haloacid_Dehalogenase"/>
    <property type="match status" value="1"/>
</dbReference>
<dbReference type="NCBIfam" id="TIGR01494">
    <property type="entry name" value="ATPase_P-type"/>
    <property type="match status" value="1"/>
</dbReference>
<evidence type="ECO:0000256" key="17">
    <source>
        <dbReference type="RuleBase" id="RU362033"/>
    </source>
</evidence>
<gene>
    <name evidence="20" type="ORF">CBR_g34949</name>
</gene>
<evidence type="ECO:0000256" key="9">
    <source>
        <dbReference type="ARBA" id="ARBA00022842"/>
    </source>
</evidence>
<evidence type="ECO:0000256" key="11">
    <source>
        <dbReference type="ARBA" id="ARBA00022989"/>
    </source>
</evidence>
<dbReference type="InterPro" id="IPR032630">
    <property type="entry name" value="P_typ_ATPase_c"/>
</dbReference>
<dbReference type="OrthoDB" id="377733at2759"/>
<proteinExistence type="inferred from homology"/>
<evidence type="ECO:0000256" key="15">
    <source>
        <dbReference type="PIRSR" id="PIRSR606539-2"/>
    </source>
</evidence>
<feature type="binding site" evidence="15">
    <location>
        <position position="617"/>
    </location>
    <ligand>
        <name>ATP</name>
        <dbReference type="ChEBI" id="CHEBI:30616"/>
    </ligand>
</feature>
<dbReference type="EMBL" id="BFEA01000411">
    <property type="protein sequence ID" value="GBG82573.1"/>
    <property type="molecule type" value="Genomic_DNA"/>
</dbReference>
<dbReference type="SUPFAM" id="SSF81660">
    <property type="entry name" value="Metal cation-transporting ATPase, ATP-binding domain N"/>
    <property type="match status" value="1"/>
</dbReference>
<evidence type="ECO:0000256" key="1">
    <source>
        <dbReference type="ARBA" id="ARBA00004141"/>
    </source>
</evidence>
<keyword evidence="11 17" id="KW-1133">Transmembrane helix</keyword>
<comment type="catalytic activity">
    <reaction evidence="13 17">
        <text>ATP + H2O + phospholipidSide 1 = ADP + phosphate + phospholipidSide 2.</text>
        <dbReference type="EC" id="7.6.2.1"/>
    </reaction>
</comment>
<dbReference type="OMA" id="RCESVIC"/>
<keyword evidence="7 15" id="KW-0547">Nucleotide-binding</keyword>
<feature type="binding site" evidence="15">
    <location>
        <position position="498"/>
    </location>
    <ligand>
        <name>ATP</name>
        <dbReference type="ChEBI" id="CHEBI:30616"/>
    </ligand>
</feature>
<name>A0A388LK12_CHABU</name>
<dbReference type="PROSITE" id="PS00154">
    <property type="entry name" value="ATPASE_E1_E2"/>
    <property type="match status" value="1"/>
</dbReference>
<dbReference type="GO" id="GO:0045332">
    <property type="term" value="P:phospholipid translocation"/>
    <property type="evidence" value="ECO:0007669"/>
    <property type="project" value="TreeGrafter"/>
</dbReference>
<evidence type="ECO:0000256" key="14">
    <source>
        <dbReference type="PIRSR" id="PIRSR606539-1"/>
    </source>
</evidence>
<dbReference type="InterPro" id="IPR023299">
    <property type="entry name" value="ATPase_P-typ_cyto_dom_N"/>
</dbReference>
<keyword evidence="5 17" id="KW-0812">Transmembrane</keyword>
<dbReference type="FunFam" id="3.40.50.1000:FF:000014">
    <property type="entry name" value="Phospholipid-transporting ATPase"/>
    <property type="match status" value="1"/>
</dbReference>
<feature type="compositionally biased region" description="Polar residues" evidence="18">
    <location>
        <begin position="1235"/>
        <end position="1244"/>
    </location>
</feature>
<evidence type="ECO:0000256" key="8">
    <source>
        <dbReference type="ARBA" id="ARBA00022840"/>
    </source>
</evidence>
<dbReference type="GO" id="GO:0140326">
    <property type="term" value="F:ATPase-coupled intramembrane lipid transporter activity"/>
    <property type="evidence" value="ECO:0007669"/>
    <property type="project" value="UniProtKB-EC"/>
</dbReference>
<feature type="transmembrane region" description="Helical" evidence="17">
    <location>
        <begin position="849"/>
        <end position="869"/>
    </location>
</feature>
<feature type="binding site" evidence="15">
    <location>
        <position position="762"/>
    </location>
    <ligand>
        <name>ATP</name>
        <dbReference type="ChEBI" id="CHEBI:30616"/>
    </ligand>
</feature>
<evidence type="ECO:0000256" key="6">
    <source>
        <dbReference type="ARBA" id="ARBA00022723"/>
    </source>
</evidence>
<evidence type="ECO:0000256" key="10">
    <source>
        <dbReference type="ARBA" id="ARBA00022967"/>
    </source>
</evidence>
<dbReference type="SUPFAM" id="SSF81665">
    <property type="entry name" value="Calcium ATPase, transmembrane domain M"/>
    <property type="match status" value="1"/>
</dbReference>
<dbReference type="PANTHER" id="PTHR24092">
    <property type="entry name" value="PROBABLE PHOSPHOLIPID-TRANSPORTING ATPASE"/>
    <property type="match status" value="1"/>
</dbReference>
<keyword evidence="21" id="KW-1185">Reference proteome</keyword>
<dbReference type="InterPro" id="IPR008250">
    <property type="entry name" value="ATPase_P-typ_transduc_dom_A_sf"/>
</dbReference>
<feature type="binding site" evidence="15">
    <location>
        <position position="615"/>
    </location>
    <ligand>
        <name>ATP</name>
        <dbReference type="ChEBI" id="CHEBI:30616"/>
    </ligand>
</feature>
<evidence type="ECO:0000256" key="13">
    <source>
        <dbReference type="ARBA" id="ARBA00034036"/>
    </source>
</evidence>
<feature type="active site" description="4-aspartylphosphate intermediate" evidence="14">
    <location>
        <position position="315"/>
    </location>
</feature>
<dbReference type="SUPFAM" id="SSF56784">
    <property type="entry name" value="HAD-like"/>
    <property type="match status" value="1"/>
</dbReference>
<dbReference type="Gene3D" id="3.40.1110.10">
    <property type="entry name" value="Calcium-transporting ATPase, cytoplasmic domain N"/>
    <property type="match status" value="1"/>
</dbReference>
<feature type="region of interest" description="Disordered" evidence="18">
    <location>
        <begin position="1156"/>
        <end position="1244"/>
    </location>
</feature>
<feature type="binding site" evidence="15">
    <location>
        <position position="532"/>
    </location>
    <ligand>
        <name>ATP</name>
        <dbReference type="ChEBI" id="CHEBI:30616"/>
    </ligand>
</feature>
<dbReference type="InterPro" id="IPR036412">
    <property type="entry name" value="HAD-like_sf"/>
</dbReference>
<evidence type="ECO:0000256" key="12">
    <source>
        <dbReference type="ARBA" id="ARBA00023136"/>
    </source>
</evidence>
<evidence type="ECO:0000313" key="21">
    <source>
        <dbReference type="Proteomes" id="UP000265515"/>
    </source>
</evidence>
<feature type="binding site" evidence="15">
    <location>
        <position position="475"/>
    </location>
    <ligand>
        <name>ATP</name>
        <dbReference type="ChEBI" id="CHEBI:30616"/>
    </ligand>
</feature>
<dbReference type="InterPro" id="IPR023214">
    <property type="entry name" value="HAD_sf"/>
</dbReference>
<feature type="binding site" evidence="15">
    <location>
        <position position="315"/>
    </location>
    <ligand>
        <name>ATP</name>
        <dbReference type="ChEBI" id="CHEBI:30616"/>
    </ligand>
</feature>
<dbReference type="InterPro" id="IPR023298">
    <property type="entry name" value="ATPase_P-typ_TM_dom_sf"/>
</dbReference>
<dbReference type="NCBIfam" id="TIGR01652">
    <property type="entry name" value="ATPase-Plipid"/>
    <property type="match status" value="1"/>
</dbReference>
<evidence type="ECO:0000256" key="7">
    <source>
        <dbReference type="ARBA" id="ARBA00022741"/>
    </source>
</evidence>
<feature type="transmembrane region" description="Helical" evidence="17">
    <location>
        <begin position="941"/>
        <end position="960"/>
    </location>
</feature>
<feature type="binding site" evidence="16">
    <location>
        <position position="759"/>
    </location>
    <ligand>
        <name>Mg(2+)</name>
        <dbReference type="ChEBI" id="CHEBI:18420"/>
    </ligand>
</feature>
<dbReference type="EC" id="7.6.2.1" evidence="17"/>
<evidence type="ECO:0000256" key="18">
    <source>
        <dbReference type="SAM" id="MobiDB-lite"/>
    </source>
</evidence>
<comment type="similarity">
    <text evidence="3 17">Belongs to the cation transport ATPase (P-type) (TC 3.A.3) family. Type IV subfamily.</text>
</comment>
<feature type="compositionally biased region" description="Basic and acidic residues" evidence="18">
    <location>
        <begin position="1222"/>
        <end position="1233"/>
    </location>
</feature>
<feature type="transmembrane region" description="Helical" evidence="17">
    <location>
        <begin position="243"/>
        <end position="267"/>
    </location>
</feature>
<feature type="transmembrane region" description="Helical" evidence="17">
    <location>
        <begin position="820"/>
        <end position="843"/>
    </location>
</feature>
<keyword evidence="6 16" id="KW-0479">Metal-binding</keyword>
<dbReference type="FunFam" id="2.70.150.10:FF:000021">
    <property type="entry name" value="Phospholipid-transporting ATPase"/>
    <property type="match status" value="1"/>
</dbReference>
<protein>
    <recommendedName>
        <fullName evidence="17">Phospholipid-transporting ATPase</fullName>
        <ecNumber evidence="17">7.6.2.1</ecNumber>
    </recommendedName>
</protein>
<feature type="transmembrane region" description="Helical" evidence="17">
    <location>
        <begin position="1008"/>
        <end position="1026"/>
    </location>
</feature>
<dbReference type="PANTHER" id="PTHR24092:SF150">
    <property type="entry name" value="PHOSPHOLIPID-TRANSPORTING ATPASE"/>
    <property type="match status" value="1"/>
</dbReference>
<dbReference type="InterPro" id="IPR001757">
    <property type="entry name" value="P_typ_ATPase"/>
</dbReference>
<feature type="binding site" evidence="15">
    <location>
        <position position="429"/>
    </location>
    <ligand>
        <name>ATP</name>
        <dbReference type="ChEBI" id="CHEBI:30616"/>
    </ligand>
</feature>
<dbReference type="InterPro" id="IPR018303">
    <property type="entry name" value="ATPase_P-typ_P_site"/>
</dbReference>
<evidence type="ECO:0000256" key="5">
    <source>
        <dbReference type="ARBA" id="ARBA00022692"/>
    </source>
</evidence>
<feature type="transmembrane region" description="Helical" evidence="17">
    <location>
        <begin position="187"/>
        <end position="209"/>
    </location>
</feature>
<evidence type="ECO:0000313" key="20">
    <source>
        <dbReference type="EMBL" id="GBG82573.1"/>
    </source>
</evidence>
<dbReference type="Pfam" id="PF16212">
    <property type="entry name" value="PhoLip_ATPase_C"/>
    <property type="match status" value="1"/>
</dbReference>
<dbReference type="GO" id="GO:0005886">
    <property type="term" value="C:plasma membrane"/>
    <property type="evidence" value="ECO:0007669"/>
    <property type="project" value="UniProtKB-SubCell"/>
</dbReference>
<feature type="transmembrane region" description="Helical" evidence="17">
    <location>
        <begin position="967"/>
        <end position="988"/>
    </location>
</feature>
<evidence type="ECO:0000256" key="2">
    <source>
        <dbReference type="ARBA" id="ARBA00004236"/>
    </source>
</evidence>
<keyword evidence="10 17" id="KW-1278">Translocase</keyword>
<dbReference type="SFLD" id="SFLDG00002">
    <property type="entry name" value="C1.7:_P-type_atpase_like"/>
    <property type="match status" value="1"/>
</dbReference>
<evidence type="ECO:0000256" key="4">
    <source>
        <dbReference type="ARBA" id="ARBA00022475"/>
    </source>
</evidence>
<feature type="binding site" evidence="16">
    <location>
        <position position="763"/>
    </location>
    <ligand>
        <name>Mg(2+)</name>
        <dbReference type="ChEBI" id="CHEBI:18420"/>
    </ligand>
</feature>
<feature type="binding site" evidence="15">
    <location>
        <position position="317"/>
    </location>
    <ligand>
        <name>ATP</name>
        <dbReference type="ChEBI" id="CHEBI:30616"/>
    </ligand>
</feature>